<organism evidence="10 11">
    <name type="scientific">Candidatus Mucispirillum faecigallinarum</name>
    <dbReference type="NCBI Taxonomy" id="2838699"/>
    <lineage>
        <taxon>Bacteria</taxon>
        <taxon>Pseudomonadati</taxon>
        <taxon>Deferribacterota</taxon>
        <taxon>Deferribacteres</taxon>
        <taxon>Deferribacterales</taxon>
        <taxon>Mucispirillaceae</taxon>
        <taxon>Mucispirillum</taxon>
    </lineage>
</organism>
<dbReference type="GO" id="GO:0008939">
    <property type="term" value="F:nicotinate-nucleotide-dimethylbenzimidazole phosphoribosyltransferase activity"/>
    <property type="evidence" value="ECO:0007669"/>
    <property type="project" value="UniProtKB-UniRule"/>
</dbReference>
<evidence type="ECO:0000256" key="3">
    <source>
        <dbReference type="ARBA" id="ARBA00011991"/>
    </source>
</evidence>
<dbReference type="InterPro" id="IPR017846">
    <property type="entry name" value="Nict_dMeBzImd_PRibTrfase_bact"/>
</dbReference>
<reference evidence="10" key="1">
    <citation type="journal article" date="2021" name="PeerJ">
        <title>Extensive microbial diversity within the chicken gut microbiome revealed by metagenomics and culture.</title>
        <authorList>
            <person name="Gilroy R."/>
            <person name="Ravi A."/>
            <person name="Getino M."/>
            <person name="Pursley I."/>
            <person name="Horton D.L."/>
            <person name="Alikhan N.F."/>
            <person name="Baker D."/>
            <person name="Gharbi K."/>
            <person name="Hall N."/>
            <person name="Watson M."/>
            <person name="Adriaenssens E.M."/>
            <person name="Foster-Nyarko E."/>
            <person name="Jarju S."/>
            <person name="Secka A."/>
            <person name="Antonio M."/>
            <person name="Oren A."/>
            <person name="Chaudhuri R.R."/>
            <person name="La Ragione R."/>
            <person name="Hildebrand F."/>
            <person name="Pallen M.J."/>
        </authorList>
    </citation>
    <scope>NUCLEOTIDE SEQUENCE</scope>
    <source>
        <strain evidence="10">ChiW4-1371</strain>
    </source>
</reference>
<dbReference type="CDD" id="cd02439">
    <property type="entry name" value="DMB-PRT_CobT"/>
    <property type="match status" value="1"/>
</dbReference>
<comment type="catalytic activity">
    <reaction evidence="8">
        <text>5,6-dimethylbenzimidazole + nicotinate beta-D-ribonucleotide = alpha-ribazole 5'-phosphate + nicotinate + H(+)</text>
        <dbReference type="Rhea" id="RHEA:11196"/>
        <dbReference type="ChEBI" id="CHEBI:15378"/>
        <dbReference type="ChEBI" id="CHEBI:15890"/>
        <dbReference type="ChEBI" id="CHEBI:32544"/>
        <dbReference type="ChEBI" id="CHEBI:57502"/>
        <dbReference type="ChEBI" id="CHEBI:57918"/>
        <dbReference type="EC" id="2.4.2.21"/>
    </reaction>
</comment>
<evidence type="ECO:0000256" key="5">
    <source>
        <dbReference type="ARBA" id="ARBA00022573"/>
    </source>
</evidence>
<keyword evidence="6 10" id="KW-0328">Glycosyltransferase</keyword>
<evidence type="ECO:0000313" key="10">
    <source>
        <dbReference type="EMBL" id="HIZ90439.1"/>
    </source>
</evidence>
<evidence type="ECO:0000256" key="2">
    <source>
        <dbReference type="ARBA" id="ARBA00007110"/>
    </source>
</evidence>
<dbReference type="AlphaFoldDB" id="A0A9D2KBH5"/>
<keyword evidence="5" id="KW-0169">Cobalamin biosynthesis</keyword>
<proteinExistence type="inferred from homology"/>
<dbReference type="Proteomes" id="UP000824176">
    <property type="component" value="Unassembled WGS sequence"/>
</dbReference>
<protein>
    <recommendedName>
        <fullName evidence="4 9">Nicotinate-nucleotide--dimethylbenzimidazole phosphoribosyltransferase</fullName>
        <ecNumber evidence="3 9">2.4.2.21</ecNumber>
    </recommendedName>
</protein>
<comment type="similarity">
    <text evidence="2">Belongs to the CobT family.</text>
</comment>
<dbReference type="InterPro" id="IPR023195">
    <property type="entry name" value="Nict_dMeBzImd_PRibTrfase_N"/>
</dbReference>
<dbReference type="NCBIfam" id="TIGR03160">
    <property type="entry name" value="cobT_DBIPRT"/>
    <property type="match status" value="1"/>
</dbReference>
<sequence length="359" mass="39343">MKELENIINNIKGADSNAVEKAQTRQDNLLKPKGSLGTLEKISIKLAGITGKINNKAEKRILFLFGADNGIYEEGVAASPQYFTKTLILSYADNIGTGINTITKSCNTDLKLIDMGIKGGVNHKNIDNRNLMINGTNNFMKEKAIPMDIVIKAIKTGIEYAKYAYVNGYDIIGNGEIGMANTTTAAACIMAFIKSSDKKLVGRGAGLKDEQLETKRNVIRHALMDYDLFHKEPLEVLSCVGGLDIAAMTGLYLGAAYYRIPVVIDGLISAAAALAAYNINEKTADFMFTSHLSEEPAYMQAVQFLGLEPMINLHMRLGEGSGCPIAMQIIQNACDIMNNMQTFQDINLEEEYRKDIKMS</sequence>
<dbReference type="SUPFAM" id="SSF52733">
    <property type="entry name" value="Nicotinate mononucleotide:5,6-dimethylbenzimidazole phosphoribosyltransferase (CobT)"/>
    <property type="match status" value="1"/>
</dbReference>
<gene>
    <name evidence="10" type="primary">cobT</name>
    <name evidence="10" type="ORF">H9804_10885</name>
</gene>
<dbReference type="GO" id="GO:0009236">
    <property type="term" value="P:cobalamin biosynthetic process"/>
    <property type="evidence" value="ECO:0007669"/>
    <property type="project" value="UniProtKB-UniRule"/>
</dbReference>
<evidence type="ECO:0000256" key="1">
    <source>
        <dbReference type="ARBA" id="ARBA00005049"/>
    </source>
</evidence>
<name>A0A9D2KBH5_9BACT</name>
<keyword evidence="7 10" id="KW-0808">Transferase</keyword>
<evidence type="ECO:0000313" key="11">
    <source>
        <dbReference type="Proteomes" id="UP000824176"/>
    </source>
</evidence>
<dbReference type="EC" id="2.4.2.21" evidence="3 9"/>
<comment type="pathway">
    <text evidence="1">Nucleoside biosynthesis; alpha-ribazole biosynthesis; alpha-ribazole from 5,6-dimethylbenzimidazole: step 1/2.</text>
</comment>
<dbReference type="EMBL" id="DXAQ01000163">
    <property type="protein sequence ID" value="HIZ90439.1"/>
    <property type="molecule type" value="Genomic_DNA"/>
</dbReference>
<evidence type="ECO:0000256" key="9">
    <source>
        <dbReference type="NCBIfam" id="TIGR03160"/>
    </source>
</evidence>
<comment type="caution">
    <text evidence="10">The sequence shown here is derived from an EMBL/GenBank/DDBJ whole genome shotgun (WGS) entry which is preliminary data.</text>
</comment>
<reference evidence="10" key="2">
    <citation type="submission" date="2021-04" db="EMBL/GenBank/DDBJ databases">
        <authorList>
            <person name="Gilroy R."/>
        </authorList>
    </citation>
    <scope>NUCLEOTIDE SEQUENCE</scope>
    <source>
        <strain evidence="10">ChiW4-1371</strain>
    </source>
</reference>
<accession>A0A9D2KBH5</accession>
<dbReference type="InterPro" id="IPR036087">
    <property type="entry name" value="Nict_dMeBzImd_PRibTrfase_sf"/>
</dbReference>
<dbReference type="NCBIfam" id="NF000996">
    <property type="entry name" value="PRK00105.1"/>
    <property type="match status" value="1"/>
</dbReference>
<dbReference type="PANTHER" id="PTHR43463">
    <property type="entry name" value="NICOTINATE-NUCLEOTIDE--DIMETHYLBENZIMIDAZOLE PHOSPHORIBOSYLTRANSFERASE"/>
    <property type="match status" value="1"/>
</dbReference>
<evidence type="ECO:0000256" key="8">
    <source>
        <dbReference type="ARBA" id="ARBA00047340"/>
    </source>
</evidence>
<dbReference type="Pfam" id="PF02277">
    <property type="entry name" value="DBI_PRT"/>
    <property type="match status" value="1"/>
</dbReference>
<evidence type="ECO:0000256" key="7">
    <source>
        <dbReference type="ARBA" id="ARBA00022679"/>
    </source>
</evidence>
<dbReference type="Gene3D" id="3.40.50.10210">
    <property type="match status" value="1"/>
</dbReference>
<evidence type="ECO:0000256" key="6">
    <source>
        <dbReference type="ARBA" id="ARBA00022676"/>
    </source>
</evidence>
<dbReference type="PANTHER" id="PTHR43463:SF1">
    <property type="entry name" value="NICOTINATE-NUCLEOTIDE--DIMETHYLBENZIMIDAZOLE PHOSPHORIBOSYLTRANSFERASE"/>
    <property type="match status" value="1"/>
</dbReference>
<evidence type="ECO:0000256" key="4">
    <source>
        <dbReference type="ARBA" id="ARBA00015486"/>
    </source>
</evidence>
<dbReference type="Gene3D" id="1.10.1610.10">
    <property type="match status" value="1"/>
</dbReference>
<dbReference type="InterPro" id="IPR003200">
    <property type="entry name" value="Nict_dMeBzImd_PRibTrfase"/>
</dbReference>